<dbReference type="Proteomes" id="UP000594261">
    <property type="component" value="Chromosome 12"/>
</dbReference>
<comment type="subcellular location">
    <subcellularLocation>
        <location evidence="1">Nucleus</location>
    </subcellularLocation>
</comment>
<dbReference type="PANTHER" id="PTHR33669">
    <property type="entry name" value="PROTEIN NEGATIVE REGULATOR OF RESISTANCE"/>
    <property type="match status" value="1"/>
</dbReference>
<protein>
    <recommendedName>
        <fullName evidence="7">Protein NIM1-INTERACTING 1</fullName>
    </recommendedName>
</protein>
<proteinExistence type="inferred from homology"/>
<evidence type="ECO:0000256" key="1">
    <source>
        <dbReference type="ARBA" id="ARBA00004123"/>
    </source>
</evidence>
<dbReference type="EMBL" id="LRBV02000012">
    <property type="status" value="NOT_ANNOTATED_CDS"/>
    <property type="molecule type" value="Genomic_DNA"/>
</dbReference>
<evidence type="ECO:0000313" key="5">
    <source>
        <dbReference type="EnsemblPlants" id="QL12p033923:mrna:CDS:2"/>
    </source>
</evidence>
<dbReference type="Gramene" id="QL12p033923:mrna">
    <property type="protein sequence ID" value="QL12p033923:mrna:CDS:2"/>
    <property type="gene ID" value="QL12p033923"/>
</dbReference>
<dbReference type="InterPro" id="IPR031425">
    <property type="entry name" value="NPR1/NH1-interacting"/>
</dbReference>
<dbReference type="PANTHER" id="PTHR33669:SF13">
    <property type="match status" value="1"/>
</dbReference>
<accession>A0A7N2N5G8</accession>
<evidence type="ECO:0000256" key="3">
    <source>
        <dbReference type="ARBA" id="ARBA00023242"/>
    </source>
</evidence>
<reference evidence="5" key="2">
    <citation type="submission" date="2021-01" db="UniProtKB">
        <authorList>
            <consortium name="EnsemblPlants"/>
        </authorList>
    </citation>
    <scope>IDENTIFICATION</scope>
</reference>
<feature type="region of interest" description="Disordered" evidence="4">
    <location>
        <begin position="40"/>
        <end position="65"/>
    </location>
</feature>
<feature type="compositionally biased region" description="Acidic residues" evidence="4">
    <location>
        <begin position="102"/>
        <end position="112"/>
    </location>
</feature>
<organism evidence="5 6">
    <name type="scientific">Quercus lobata</name>
    <name type="common">Valley oak</name>
    <dbReference type="NCBI Taxonomy" id="97700"/>
    <lineage>
        <taxon>Eukaryota</taxon>
        <taxon>Viridiplantae</taxon>
        <taxon>Streptophyta</taxon>
        <taxon>Embryophyta</taxon>
        <taxon>Tracheophyta</taxon>
        <taxon>Spermatophyta</taxon>
        <taxon>Magnoliopsida</taxon>
        <taxon>eudicotyledons</taxon>
        <taxon>Gunneridae</taxon>
        <taxon>Pentapetalae</taxon>
        <taxon>rosids</taxon>
        <taxon>fabids</taxon>
        <taxon>Fagales</taxon>
        <taxon>Fagaceae</taxon>
        <taxon>Quercus</taxon>
    </lineage>
</organism>
<dbReference type="AlphaFoldDB" id="A0A7N2N5G8"/>
<feature type="region of interest" description="Disordered" evidence="4">
    <location>
        <begin position="86"/>
        <end position="112"/>
    </location>
</feature>
<dbReference type="InParanoid" id="A0A7N2N5G8"/>
<keyword evidence="6" id="KW-1185">Reference proteome</keyword>
<name>A0A7N2N5G8_QUELO</name>
<dbReference type="OMA" id="MKSTWTP"/>
<dbReference type="GO" id="GO:0005634">
    <property type="term" value="C:nucleus"/>
    <property type="evidence" value="ECO:0007669"/>
    <property type="project" value="UniProtKB-SubCell"/>
</dbReference>
<evidence type="ECO:0000256" key="2">
    <source>
        <dbReference type="ARBA" id="ARBA00009937"/>
    </source>
</evidence>
<dbReference type="GO" id="GO:0010112">
    <property type="term" value="P:regulation of systemic acquired resistance"/>
    <property type="evidence" value="ECO:0007669"/>
    <property type="project" value="InterPro"/>
</dbReference>
<evidence type="ECO:0008006" key="7">
    <source>
        <dbReference type="Google" id="ProtNLM"/>
    </source>
</evidence>
<comment type="similarity">
    <text evidence="2">Belongs to the NPR1-interactor family.</text>
</comment>
<feature type="compositionally biased region" description="Basic and acidic residues" evidence="4">
    <location>
        <begin position="40"/>
        <end position="63"/>
    </location>
</feature>
<evidence type="ECO:0000313" key="6">
    <source>
        <dbReference type="Proteomes" id="UP000594261"/>
    </source>
</evidence>
<sequence>MKRKYAEGGRGEGAAIDEEEEKINTFFTLVRNIRDTHNQLLMRESEEKGKGKGKEKEKEREMKSTWTPSFKWEDFEEDVQLRNNFVMPPSSSKKEEHCKTEEQEELDLNLSL</sequence>
<feature type="compositionally biased region" description="Basic and acidic residues" evidence="4">
    <location>
        <begin position="92"/>
        <end position="101"/>
    </location>
</feature>
<keyword evidence="3" id="KW-0539">Nucleus</keyword>
<dbReference type="Pfam" id="PF15699">
    <property type="entry name" value="NPR1_interact"/>
    <property type="match status" value="1"/>
</dbReference>
<dbReference type="EnsemblPlants" id="QL12p033923:mrna">
    <property type="protein sequence ID" value="QL12p033923:mrna:CDS:2"/>
    <property type="gene ID" value="QL12p033923"/>
</dbReference>
<reference evidence="5 6" key="1">
    <citation type="journal article" date="2016" name="G3 (Bethesda)">
        <title>First Draft Assembly and Annotation of the Genome of a California Endemic Oak Quercus lobata Nee (Fagaceae).</title>
        <authorList>
            <person name="Sork V.L."/>
            <person name="Fitz-Gibbon S.T."/>
            <person name="Puiu D."/>
            <person name="Crepeau M."/>
            <person name="Gugger P.F."/>
            <person name="Sherman R."/>
            <person name="Stevens K."/>
            <person name="Langley C.H."/>
            <person name="Pellegrini M."/>
            <person name="Salzberg S.L."/>
        </authorList>
    </citation>
    <scope>NUCLEOTIDE SEQUENCE [LARGE SCALE GENOMIC DNA]</scope>
    <source>
        <strain evidence="5 6">cv. SW786</strain>
    </source>
</reference>
<evidence type="ECO:0000256" key="4">
    <source>
        <dbReference type="SAM" id="MobiDB-lite"/>
    </source>
</evidence>